<dbReference type="GO" id="GO:0003677">
    <property type="term" value="F:DNA binding"/>
    <property type="evidence" value="ECO:0007669"/>
    <property type="project" value="UniProtKB-KW"/>
</dbReference>
<dbReference type="PROSITE" id="PS00463">
    <property type="entry name" value="ZN2_CY6_FUNGAL_1"/>
    <property type="match status" value="1"/>
</dbReference>
<dbReference type="EMBL" id="KK088413">
    <property type="protein sequence ID" value="EYE98543.1"/>
    <property type="molecule type" value="Genomic_DNA"/>
</dbReference>
<dbReference type="GO" id="GO:0006351">
    <property type="term" value="P:DNA-templated transcription"/>
    <property type="evidence" value="ECO:0007669"/>
    <property type="project" value="InterPro"/>
</dbReference>
<dbReference type="PANTHER" id="PTHR47338">
    <property type="entry name" value="ZN(II)2CYS6 TRANSCRIPTION FACTOR (EUROFUNG)-RELATED"/>
    <property type="match status" value="1"/>
</dbReference>
<feature type="compositionally biased region" description="Basic and acidic residues" evidence="7">
    <location>
        <begin position="70"/>
        <end position="81"/>
    </location>
</feature>
<proteinExistence type="predicted"/>
<dbReference type="InterPro" id="IPR050815">
    <property type="entry name" value="TF_fung"/>
</dbReference>
<feature type="region of interest" description="Disordered" evidence="7">
    <location>
        <begin position="294"/>
        <end position="315"/>
    </location>
</feature>
<dbReference type="GO" id="GO:0000981">
    <property type="term" value="F:DNA-binding transcription factor activity, RNA polymerase II-specific"/>
    <property type="evidence" value="ECO:0007669"/>
    <property type="project" value="InterPro"/>
</dbReference>
<dbReference type="CDD" id="cd00067">
    <property type="entry name" value="GAL4"/>
    <property type="match status" value="1"/>
</dbReference>
<feature type="domain" description="Zn(2)-C6 fungal-type" evidence="8">
    <location>
        <begin position="263"/>
        <end position="293"/>
    </location>
</feature>
<dbReference type="PANTHER" id="PTHR47338:SF11">
    <property type="entry name" value="ZN(II)2CYS6 TRANSCRIPTION FACTOR (EUROFUNG)"/>
    <property type="match status" value="1"/>
</dbReference>
<dbReference type="OrthoDB" id="5426798at2759"/>
<evidence type="ECO:0000256" key="7">
    <source>
        <dbReference type="SAM" id="MobiDB-lite"/>
    </source>
</evidence>
<evidence type="ECO:0000256" key="2">
    <source>
        <dbReference type="ARBA" id="ARBA00022723"/>
    </source>
</evidence>
<keyword evidence="2" id="KW-0479">Metal-binding</keyword>
<dbReference type="SUPFAM" id="SSF57701">
    <property type="entry name" value="Zn2/Cys6 DNA-binding domain"/>
    <property type="match status" value="1"/>
</dbReference>
<dbReference type="RefSeq" id="XP_040642231.1">
    <property type="nucleotide sequence ID" value="XM_040783705.1"/>
</dbReference>
<dbReference type="GO" id="GO:0008270">
    <property type="term" value="F:zinc ion binding"/>
    <property type="evidence" value="ECO:0007669"/>
    <property type="project" value="InterPro"/>
</dbReference>
<dbReference type="STRING" id="1388766.A0A017SNM5"/>
<dbReference type="SMART" id="SM00066">
    <property type="entry name" value="GAL4"/>
    <property type="match status" value="1"/>
</dbReference>
<evidence type="ECO:0000256" key="1">
    <source>
        <dbReference type="ARBA" id="ARBA00004123"/>
    </source>
</evidence>
<feature type="compositionally biased region" description="Basic and acidic residues" evidence="7">
    <location>
        <begin position="172"/>
        <end position="192"/>
    </location>
</feature>
<feature type="compositionally biased region" description="Polar residues" evidence="7">
    <location>
        <begin position="198"/>
        <end position="209"/>
    </location>
</feature>
<dbReference type="InterPro" id="IPR007219">
    <property type="entry name" value="XnlR_reg_dom"/>
</dbReference>
<feature type="region of interest" description="Disordered" evidence="7">
    <location>
        <begin position="341"/>
        <end position="392"/>
    </location>
</feature>
<feature type="compositionally biased region" description="Basic and acidic residues" evidence="7">
    <location>
        <begin position="152"/>
        <end position="164"/>
    </location>
</feature>
<sequence length="940" mass="105979">MPNYFVGPFGRMLPVIDDPPSEQESRFSREPMGSVYQLPPPRAPIPLRFGTDTLLRQHAPTERPNSGTGRRWDDTGPRKEQLPSVSQLLTPVSLPNASSPYDRRPGRDTQAGYSVHHNDRSLASSAPSAPIFDRSTYQEPRSLPPIVNIPVRNREDELRSHQETHGTLSDQPLHHDRLPHLDAAPPHREPASDLRPSTAATENRPQAPSVQPHVVDERYIEGEGLCYVYADNSYCPKNIDGVPVNANWGITKAGKPRKRLAQACLTCREKKIKCHPNLPKCDQCQKSGRECRFENAPRGNRAGSKASHLASRHDALSYESPGASSFMGTAHALERSTSLPLTAAHTPESDTTMGTLSAWDRAQRSDGESERPHSSKKRRLSRVSAGKDESFKRSLVGSMEPQRQPDYAEILFAMRDLDPDDPLAREWSIDPYEVEPESTTHHLENYFTYVNDNLYPIFPRKRFLLWVKSCQTKSLDDKMLLYWMLAMGCVFSDRSDKVAALKKYSRTARYAVEHTQNTLTLQLAQSRIIMSLWYYAIGAILKSWDYVGAAIRTVSGLNYNFESLGVIVDQNQGCEYGLHPQALIECRRRTFWVAYLMDRFSSFNSPFIPSQAAFLRLPCREETYEAQQYATVPYFQNKAPPSADDISVLSPLAFLIDILSVWGDVSDQGFKLSMTSTESYNDDYEAFYASIVERCDEWSRKLPHELAITADNIERGIRTKKVNILLLNHLVYHDTLLKLNRYVRYEDLRAVTVNRFICRARHHAVEILQICLMFLQHVSEHGSSGPGAELESFRTMAFNPFVGYMVLSAADVLSAAGAMTGLFDSTNLIRGGLDMVRGLNRYWQGMSPLVSLIETRLNAMVASLNSRSDKLGFVMDSTSLEAAARSPTPIARQYSLKTQQLNKQDLFYGGLPREKLLIALGADASLSKDNIIWIRENSYQ</sequence>
<evidence type="ECO:0000256" key="6">
    <source>
        <dbReference type="ARBA" id="ARBA00023242"/>
    </source>
</evidence>
<evidence type="ECO:0000313" key="10">
    <source>
        <dbReference type="Proteomes" id="UP000019804"/>
    </source>
</evidence>
<accession>A0A017SNM5</accession>
<name>A0A017SNM5_ASPRC</name>
<evidence type="ECO:0000256" key="4">
    <source>
        <dbReference type="ARBA" id="ARBA00023125"/>
    </source>
</evidence>
<dbReference type="Pfam" id="PF04082">
    <property type="entry name" value="Fungal_trans"/>
    <property type="match status" value="1"/>
</dbReference>
<keyword evidence="5" id="KW-0804">Transcription</keyword>
<feature type="compositionally biased region" description="Polar residues" evidence="7">
    <location>
        <begin position="83"/>
        <end position="99"/>
    </location>
</feature>
<reference evidence="10" key="1">
    <citation type="journal article" date="2014" name="Nat. Commun.">
        <title>Genomic adaptations of the halophilic Dead Sea filamentous fungus Eurotium rubrum.</title>
        <authorList>
            <person name="Kis-Papo T."/>
            <person name="Weig A.R."/>
            <person name="Riley R."/>
            <person name="Persoh D."/>
            <person name="Salamov A."/>
            <person name="Sun H."/>
            <person name="Lipzen A."/>
            <person name="Wasser S.P."/>
            <person name="Rambold G."/>
            <person name="Grigoriev I.V."/>
            <person name="Nevo E."/>
        </authorList>
    </citation>
    <scope>NUCLEOTIDE SEQUENCE [LARGE SCALE GENOMIC DNA]</scope>
    <source>
        <strain evidence="10">CBS 135680</strain>
    </source>
</reference>
<dbReference type="Proteomes" id="UP000019804">
    <property type="component" value="Unassembled WGS sequence"/>
</dbReference>
<dbReference type="CDD" id="cd12148">
    <property type="entry name" value="fungal_TF_MHR"/>
    <property type="match status" value="1"/>
</dbReference>
<keyword evidence="3" id="KW-0805">Transcription regulation</keyword>
<dbReference type="Pfam" id="PF00172">
    <property type="entry name" value="Zn_clus"/>
    <property type="match status" value="1"/>
</dbReference>
<dbReference type="PROSITE" id="PS50048">
    <property type="entry name" value="ZN2_CY6_FUNGAL_2"/>
    <property type="match status" value="1"/>
</dbReference>
<evidence type="ECO:0000259" key="8">
    <source>
        <dbReference type="PROSITE" id="PS50048"/>
    </source>
</evidence>
<dbReference type="Gene3D" id="4.10.240.10">
    <property type="entry name" value="Zn(2)-C6 fungal-type DNA-binding domain"/>
    <property type="match status" value="1"/>
</dbReference>
<keyword evidence="4" id="KW-0238">DNA-binding</keyword>
<dbReference type="AlphaFoldDB" id="A0A017SNM5"/>
<dbReference type="GeneID" id="63698829"/>
<evidence type="ECO:0000313" key="9">
    <source>
        <dbReference type="EMBL" id="EYE98543.1"/>
    </source>
</evidence>
<dbReference type="GO" id="GO:0005634">
    <property type="term" value="C:nucleus"/>
    <property type="evidence" value="ECO:0007669"/>
    <property type="project" value="UniProtKB-SubCell"/>
</dbReference>
<comment type="subcellular location">
    <subcellularLocation>
        <location evidence="1">Nucleus</location>
    </subcellularLocation>
</comment>
<gene>
    <name evidence="9" type="ORF">EURHEDRAFT_447966</name>
</gene>
<protein>
    <recommendedName>
        <fullName evidence="8">Zn(2)-C6 fungal-type domain-containing protein</fullName>
    </recommendedName>
</protein>
<feature type="compositionally biased region" description="Basic and acidic residues" evidence="7">
    <location>
        <begin position="361"/>
        <end position="373"/>
    </location>
</feature>
<dbReference type="HOGENOM" id="CLU_008335_0_0_1"/>
<evidence type="ECO:0000256" key="5">
    <source>
        <dbReference type="ARBA" id="ARBA00023163"/>
    </source>
</evidence>
<evidence type="ECO:0000256" key="3">
    <source>
        <dbReference type="ARBA" id="ARBA00023015"/>
    </source>
</evidence>
<dbReference type="InterPro" id="IPR001138">
    <property type="entry name" value="Zn2Cys6_DnaBD"/>
</dbReference>
<keyword evidence="6" id="KW-0539">Nucleus</keyword>
<keyword evidence="10" id="KW-1185">Reference proteome</keyword>
<feature type="region of interest" description="Disordered" evidence="7">
    <location>
        <begin position="15"/>
        <end position="210"/>
    </location>
</feature>
<organism evidence="9 10">
    <name type="scientific">Aspergillus ruber (strain CBS 135680)</name>
    <dbReference type="NCBI Taxonomy" id="1388766"/>
    <lineage>
        <taxon>Eukaryota</taxon>
        <taxon>Fungi</taxon>
        <taxon>Dikarya</taxon>
        <taxon>Ascomycota</taxon>
        <taxon>Pezizomycotina</taxon>
        <taxon>Eurotiomycetes</taxon>
        <taxon>Eurotiomycetidae</taxon>
        <taxon>Eurotiales</taxon>
        <taxon>Aspergillaceae</taxon>
        <taxon>Aspergillus</taxon>
        <taxon>Aspergillus subgen. Aspergillus</taxon>
    </lineage>
</organism>
<dbReference type="InterPro" id="IPR036864">
    <property type="entry name" value="Zn2-C6_fun-type_DNA-bd_sf"/>
</dbReference>